<organism evidence="1">
    <name type="scientific">Arundo donax</name>
    <name type="common">Giant reed</name>
    <name type="synonym">Donax arundinaceus</name>
    <dbReference type="NCBI Taxonomy" id="35708"/>
    <lineage>
        <taxon>Eukaryota</taxon>
        <taxon>Viridiplantae</taxon>
        <taxon>Streptophyta</taxon>
        <taxon>Embryophyta</taxon>
        <taxon>Tracheophyta</taxon>
        <taxon>Spermatophyta</taxon>
        <taxon>Magnoliopsida</taxon>
        <taxon>Liliopsida</taxon>
        <taxon>Poales</taxon>
        <taxon>Poaceae</taxon>
        <taxon>PACMAD clade</taxon>
        <taxon>Arundinoideae</taxon>
        <taxon>Arundineae</taxon>
        <taxon>Arundo</taxon>
    </lineage>
</organism>
<name>A0A0A8ZBS7_ARUDO</name>
<protein>
    <submittedName>
        <fullName evidence="1">Uncharacterized protein</fullName>
    </submittedName>
</protein>
<dbReference type="EMBL" id="GBRH01261619">
    <property type="protein sequence ID" value="JAD36276.1"/>
    <property type="molecule type" value="Transcribed_RNA"/>
</dbReference>
<reference evidence="1" key="1">
    <citation type="submission" date="2014-09" db="EMBL/GenBank/DDBJ databases">
        <authorList>
            <person name="Magalhaes I.L.F."/>
            <person name="Oliveira U."/>
            <person name="Santos F.R."/>
            <person name="Vidigal T.H.D.A."/>
            <person name="Brescovit A.D."/>
            <person name="Santos A.J."/>
        </authorList>
    </citation>
    <scope>NUCLEOTIDE SEQUENCE</scope>
    <source>
        <tissue evidence="1">Shoot tissue taken approximately 20 cm above the soil surface</tissue>
    </source>
</reference>
<proteinExistence type="predicted"/>
<sequence>MHAEQSNCLQLFTTYDSTLRPQKSCVQLQQLQANIQ</sequence>
<accession>A0A0A8ZBS7</accession>
<dbReference type="AlphaFoldDB" id="A0A0A8ZBS7"/>
<reference evidence="1" key="2">
    <citation type="journal article" date="2015" name="Data Brief">
        <title>Shoot transcriptome of the giant reed, Arundo donax.</title>
        <authorList>
            <person name="Barrero R.A."/>
            <person name="Guerrero F.D."/>
            <person name="Moolhuijzen P."/>
            <person name="Goolsby J.A."/>
            <person name="Tidwell J."/>
            <person name="Bellgard S.E."/>
            <person name="Bellgard M.I."/>
        </authorList>
    </citation>
    <scope>NUCLEOTIDE SEQUENCE</scope>
    <source>
        <tissue evidence="1">Shoot tissue taken approximately 20 cm above the soil surface</tissue>
    </source>
</reference>
<evidence type="ECO:0000313" key="1">
    <source>
        <dbReference type="EMBL" id="JAD36276.1"/>
    </source>
</evidence>